<sequence>MSDAYVYDMRNLLQNESFIIVVIIAVPMGICMIFLVVLMVFLSSLLGIFLFYKYYILSREDDSLLQI</sequence>
<dbReference type="WBParaSite" id="L893_g21272.t1">
    <property type="protein sequence ID" value="L893_g21272.t1"/>
    <property type="gene ID" value="L893_g21272"/>
</dbReference>
<dbReference type="AlphaFoldDB" id="A0A1I7YZC1"/>
<protein>
    <submittedName>
        <fullName evidence="3">Uncharacterized protein</fullName>
    </submittedName>
</protein>
<name>A0A1I7YZC1_9BILA</name>
<dbReference type="Proteomes" id="UP000095287">
    <property type="component" value="Unplaced"/>
</dbReference>
<feature type="transmembrane region" description="Helical" evidence="1">
    <location>
        <begin position="18"/>
        <end position="51"/>
    </location>
</feature>
<evidence type="ECO:0000313" key="3">
    <source>
        <dbReference type="WBParaSite" id="L893_g21272.t1"/>
    </source>
</evidence>
<reference evidence="3" key="1">
    <citation type="submission" date="2016-11" db="UniProtKB">
        <authorList>
            <consortium name="WormBaseParasite"/>
        </authorList>
    </citation>
    <scope>IDENTIFICATION</scope>
</reference>
<evidence type="ECO:0000313" key="2">
    <source>
        <dbReference type="Proteomes" id="UP000095287"/>
    </source>
</evidence>
<organism evidence="2 3">
    <name type="scientific">Steinernema glaseri</name>
    <dbReference type="NCBI Taxonomy" id="37863"/>
    <lineage>
        <taxon>Eukaryota</taxon>
        <taxon>Metazoa</taxon>
        <taxon>Ecdysozoa</taxon>
        <taxon>Nematoda</taxon>
        <taxon>Chromadorea</taxon>
        <taxon>Rhabditida</taxon>
        <taxon>Tylenchina</taxon>
        <taxon>Panagrolaimomorpha</taxon>
        <taxon>Strongyloidoidea</taxon>
        <taxon>Steinernematidae</taxon>
        <taxon>Steinernema</taxon>
    </lineage>
</organism>
<keyword evidence="1" id="KW-1133">Transmembrane helix</keyword>
<proteinExistence type="predicted"/>
<evidence type="ECO:0000256" key="1">
    <source>
        <dbReference type="SAM" id="Phobius"/>
    </source>
</evidence>
<keyword evidence="1" id="KW-0812">Transmembrane</keyword>
<keyword evidence="1" id="KW-0472">Membrane</keyword>
<keyword evidence="2" id="KW-1185">Reference proteome</keyword>
<accession>A0A1I7YZC1</accession>